<dbReference type="GO" id="GO:0070476">
    <property type="term" value="P:rRNA (guanine-N7)-methylation"/>
    <property type="evidence" value="ECO:0007669"/>
    <property type="project" value="InterPro"/>
</dbReference>
<gene>
    <name evidence="1" type="ORF">RRG08_032712</name>
</gene>
<dbReference type="GO" id="GO:0016435">
    <property type="term" value="F:rRNA (guanine) methyltransferase activity"/>
    <property type="evidence" value="ECO:0007669"/>
    <property type="project" value="InterPro"/>
</dbReference>
<organism evidence="1 2">
    <name type="scientific">Elysia crispata</name>
    <name type="common">lettuce slug</name>
    <dbReference type="NCBI Taxonomy" id="231223"/>
    <lineage>
        <taxon>Eukaryota</taxon>
        <taxon>Metazoa</taxon>
        <taxon>Spiralia</taxon>
        <taxon>Lophotrochozoa</taxon>
        <taxon>Mollusca</taxon>
        <taxon>Gastropoda</taxon>
        <taxon>Heterobranchia</taxon>
        <taxon>Euthyneura</taxon>
        <taxon>Panpulmonata</taxon>
        <taxon>Sacoglossa</taxon>
        <taxon>Placobranchoidea</taxon>
        <taxon>Plakobranchidae</taxon>
        <taxon>Elysia</taxon>
    </lineage>
</organism>
<dbReference type="AlphaFoldDB" id="A0AAE1D4Z3"/>
<proteinExistence type="predicted"/>
<dbReference type="SUPFAM" id="SSF53335">
    <property type="entry name" value="S-adenosyl-L-methionine-dependent methyltransferases"/>
    <property type="match status" value="1"/>
</dbReference>
<evidence type="ECO:0000313" key="1">
    <source>
        <dbReference type="EMBL" id="KAK3757544.1"/>
    </source>
</evidence>
<accession>A0AAE1D4Z3</accession>
<name>A0AAE1D4Z3_9GAST</name>
<dbReference type="InterPro" id="IPR039769">
    <property type="entry name" value="Bud23-like"/>
</dbReference>
<protein>
    <recommendedName>
        <fullName evidence="3">Methyltransferase type 11 domain-containing protein</fullName>
    </recommendedName>
</protein>
<dbReference type="Gene3D" id="3.40.50.150">
    <property type="entry name" value="Vaccinia Virus protein VP39"/>
    <property type="match status" value="1"/>
</dbReference>
<dbReference type="Proteomes" id="UP001283361">
    <property type="component" value="Unassembled WGS sequence"/>
</dbReference>
<dbReference type="PANTHER" id="PTHR12734:SF0">
    <property type="entry name" value="18S RRNA (GUANINE-N(7))-METHYLTRANSFERASE-RELATED"/>
    <property type="match status" value="1"/>
</dbReference>
<dbReference type="InterPro" id="IPR029063">
    <property type="entry name" value="SAM-dependent_MTases_sf"/>
</dbReference>
<keyword evidence="2" id="KW-1185">Reference proteome</keyword>
<sequence length="358" mass="40448">MCKTLGEFKIKNLKGGFQRRPELICQRITPVKCSSQAGGSNVRNTKVERIQYELVTASLKLLHSVDFVDKVTKVSPYLKFPSHEPFYHGGEEQHAASKALPLTLDIGCGVGYSLKPLIAIGYPCIGVDLDLSSLQQTKTDLLHPVFRNHFKSSAMDLLTEAKLDKKYVQVFNSAYSQQHNNILKKEAIECDSYRNRYHDCLRIQPNLDGPSMSSVLKPSTPVADVVRWDLKHGLPFKPSSFDLAISISFLQWLFYGNTEKQLHSFFASLKSILYPKGRAIIQFYPQNMTHLEKAVRHAMPYFHGIVVGDYPHLDRDLNVAPLSPLTFLDIPVCMLVHSNRNSAVTKDDANYEAGFFNR</sequence>
<dbReference type="EMBL" id="JAWDGP010005359">
    <property type="protein sequence ID" value="KAK3757544.1"/>
    <property type="molecule type" value="Genomic_DNA"/>
</dbReference>
<comment type="caution">
    <text evidence="1">The sequence shown here is derived from an EMBL/GenBank/DDBJ whole genome shotgun (WGS) entry which is preliminary data.</text>
</comment>
<evidence type="ECO:0000313" key="2">
    <source>
        <dbReference type="Proteomes" id="UP001283361"/>
    </source>
</evidence>
<reference evidence="1" key="1">
    <citation type="journal article" date="2023" name="G3 (Bethesda)">
        <title>A reference genome for the long-term kleptoplast-retaining sea slug Elysia crispata morphotype clarki.</title>
        <authorList>
            <person name="Eastman K.E."/>
            <person name="Pendleton A.L."/>
            <person name="Shaikh M.A."/>
            <person name="Suttiyut T."/>
            <person name="Ogas R."/>
            <person name="Tomko P."/>
            <person name="Gavelis G."/>
            <person name="Widhalm J.R."/>
            <person name="Wisecaver J.H."/>
        </authorList>
    </citation>
    <scope>NUCLEOTIDE SEQUENCE</scope>
    <source>
        <strain evidence="1">ECLA1</strain>
    </source>
</reference>
<dbReference type="GO" id="GO:0005730">
    <property type="term" value="C:nucleolus"/>
    <property type="evidence" value="ECO:0007669"/>
    <property type="project" value="TreeGrafter"/>
</dbReference>
<evidence type="ECO:0008006" key="3">
    <source>
        <dbReference type="Google" id="ProtNLM"/>
    </source>
</evidence>
<dbReference type="PANTHER" id="PTHR12734">
    <property type="entry name" value="METHYLTRANSFERASE-RELATED"/>
    <property type="match status" value="1"/>
</dbReference>